<accession>A0AC35G935</accession>
<organism evidence="1 2">
    <name type="scientific">Panagrolaimus sp. PS1159</name>
    <dbReference type="NCBI Taxonomy" id="55785"/>
    <lineage>
        <taxon>Eukaryota</taxon>
        <taxon>Metazoa</taxon>
        <taxon>Ecdysozoa</taxon>
        <taxon>Nematoda</taxon>
        <taxon>Chromadorea</taxon>
        <taxon>Rhabditida</taxon>
        <taxon>Tylenchina</taxon>
        <taxon>Panagrolaimomorpha</taxon>
        <taxon>Panagrolaimoidea</taxon>
        <taxon>Panagrolaimidae</taxon>
        <taxon>Panagrolaimus</taxon>
    </lineage>
</organism>
<reference evidence="2" key="1">
    <citation type="submission" date="2022-11" db="UniProtKB">
        <authorList>
            <consortium name="WormBaseParasite"/>
        </authorList>
    </citation>
    <scope>IDENTIFICATION</scope>
</reference>
<sequence>MRVAANLGTMFQDVPLLQRFEKAAKMGFKLVENPFPYSVEASELRSTADKFNLKHVLINAPCGNVEIGERGIAASKNHLKDFEKSILKAINYAKILECPKIHIMAGIFARDEEAMKIYKMNIAFANEMLERESIQLLIEPINPYTIPGYFVSSIPSALTALEGTSNNAKLLFDIFHIQQIHGQISPFLKKYADRIGHIQVAQVPFRHEPDTKGELNYRYIFELMKTINDNWIVGCEYYNSTDTENSVQWVKDFGLDF</sequence>
<name>A0AC35G935_9BILA</name>
<evidence type="ECO:0000313" key="1">
    <source>
        <dbReference type="Proteomes" id="UP000887580"/>
    </source>
</evidence>
<protein>
    <submittedName>
        <fullName evidence="2">Putative hydroxypyruvate isomerase</fullName>
    </submittedName>
</protein>
<evidence type="ECO:0000313" key="2">
    <source>
        <dbReference type="WBParaSite" id="PS1159_v2.g2809.t1"/>
    </source>
</evidence>
<dbReference type="WBParaSite" id="PS1159_v2.g2809.t1">
    <property type="protein sequence ID" value="PS1159_v2.g2809.t1"/>
    <property type="gene ID" value="PS1159_v2.g2809"/>
</dbReference>
<proteinExistence type="predicted"/>
<dbReference type="Proteomes" id="UP000887580">
    <property type="component" value="Unplaced"/>
</dbReference>